<feature type="domain" description="ABC transmembrane type-1" evidence="8">
    <location>
        <begin position="73"/>
        <end position="280"/>
    </location>
</feature>
<feature type="transmembrane region" description="Helical" evidence="7">
    <location>
        <begin position="181"/>
        <end position="203"/>
    </location>
</feature>
<organism evidence="9 10">
    <name type="scientific">Thermoclostridium stercorarium subsp. thermolacticum DSM 2910</name>
    <dbReference type="NCBI Taxonomy" id="1121336"/>
    <lineage>
        <taxon>Bacteria</taxon>
        <taxon>Bacillati</taxon>
        <taxon>Bacillota</taxon>
        <taxon>Clostridia</taxon>
        <taxon>Eubacteriales</taxon>
        <taxon>Oscillospiraceae</taxon>
        <taxon>Thermoclostridium</taxon>
    </lineage>
</organism>
<dbReference type="AlphaFoldDB" id="A0A1B1YC03"/>
<evidence type="ECO:0000256" key="1">
    <source>
        <dbReference type="ARBA" id="ARBA00004651"/>
    </source>
</evidence>
<keyword evidence="4 7" id="KW-0812">Transmembrane</keyword>
<sequence>MKKTFGDKVIDAIIVFIMCIVVIIMLYPMWNTLVISFNDALDSIKGGIYFWPRKWTLYNYQSIFKTDKIFRAFLISVARTLLTTVLNVFFSGLLAYVLSHKNFVFRKHLTVFMVMTMYINAGLIPQYFLYRSLGLINKFWVYILPSLVGAFNVIVIRTYINSLPASLVESAKIDGAGELRIYCSIIIPMCLPVLATVALWVAVGAWNSWFDSYIFAPKQELSTLQYEMMKIIASSMQMGIKQPDYLTESQTSRNTVTPNSLRAAMTIVATVPILVVYPFLQKYFVTINIGSVKE</sequence>
<dbReference type="GO" id="GO:0005886">
    <property type="term" value="C:plasma membrane"/>
    <property type="evidence" value="ECO:0007669"/>
    <property type="project" value="UniProtKB-SubCell"/>
</dbReference>
<keyword evidence="2 7" id="KW-0813">Transport</keyword>
<dbReference type="PROSITE" id="PS50928">
    <property type="entry name" value="ABC_TM1"/>
    <property type="match status" value="1"/>
</dbReference>
<protein>
    <submittedName>
        <fullName evidence="9">Sugar ABC transporter permease</fullName>
    </submittedName>
</protein>
<dbReference type="SUPFAM" id="SSF161098">
    <property type="entry name" value="MetI-like"/>
    <property type="match status" value="1"/>
</dbReference>
<dbReference type="InterPro" id="IPR035906">
    <property type="entry name" value="MetI-like_sf"/>
</dbReference>
<comment type="subcellular location">
    <subcellularLocation>
        <location evidence="1 7">Cell membrane</location>
        <topology evidence="1 7">Multi-pass membrane protein</topology>
    </subcellularLocation>
</comment>
<dbReference type="GO" id="GO:0055085">
    <property type="term" value="P:transmembrane transport"/>
    <property type="evidence" value="ECO:0007669"/>
    <property type="project" value="InterPro"/>
</dbReference>
<name>A0A1B1YC03_THEST</name>
<feature type="transmembrane region" description="Helical" evidence="7">
    <location>
        <begin position="69"/>
        <end position="97"/>
    </location>
</feature>
<keyword evidence="5 7" id="KW-1133">Transmembrane helix</keyword>
<evidence type="ECO:0000256" key="5">
    <source>
        <dbReference type="ARBA" id="ARBA00022989"/>
    </source>
</evidence>
<evidence type="ECO:0000259" key="8">
    <source>
        <dbReference type="PROSITE" id="PS50928"/>
    </source>
</evidence>
<comment type="similarity">
    <text evidence="7">Belongs to the binding-protein-dependent transport system permease family.</text>
</comment>
<evidence type="ECO:0000256" key="3">
    <source>
        <dbReference type="ARBA" id="ARBA00022475"/>
    </source>
</evidence>
<dbReference type="Proteomes" id="UP000092971">
    <property type="component" value="Chromosome"/>
</dbReference>
<feature type="transmembrane region" description="Helical" evidence="7">
    <location>
        <begin position="261"/>
        <end position="280"/>
    </location>
</feature>
<evidence type="ECO:0000313" key="10">
    <source>
        <dbReference type="Proteomes" id="UP000092971"/>
    </source>
</evidence>
<dbReference type="Pfam" id="PF00528">
    <property type="entry name" value="BPD_transp_1"/>
    <property type="match status" value="1"/>
</dbReference>
<accession>A0A1B1YC03</accession>
<dbReference type="PANTHER" id="PTHR43744">
    <property type="entry name" value="ABC TRANSPORTER PERMEASE PROTEIN MG189-RELATED-RELATED"/>
    <property type="match status" value="1"/>
</dbReference>
<dbReference type="Gene3D" id="1.10.3720.10">
    <property type="entry name" value="MetI-like"/>
    <property type="match status" value="1"/>
</dbReference>
<evidence type="ECO:0000256" key="4">
    <source>
        <dbReference type="ARBA" id="ARBA00022692"/>
    </source>
</evidence>
<proteinExistence type="inferred from homology"/>
<feature type="transmembrane region" description="Helical" evidence="7">
    <location>
        <begin position="140"/>
        <end position="160"/>
    </location>
</feature>
<evidence type="ECO:0000256" key="2">
    <source>
        <dbReference type="ARBA" id="ARBA00022448"/>
    </source>
</evidence>
<gene>
    <name evidence="9" type="ORF">CSTERTH_04195</name>
</gene>
<dbReference type="PANTHER" id="PTHR43744:SF9">
    <property type="entry name" value="POLYGALACTURONAN_RHAMNOGALACTURONAN TRANSPORT SYSTEM PERMEASE PROTEIN YTCP"/>
    <property type="match status" value="1"/>
</dbReference>
<keyword evidence="3" id="KW-1003">Cell membrane</keyword>
<reference evidence="9 10" key="1">
    <citation type="submission" date="2016-02" db="EMBL/GenBank/DDBJ databases">
        <title>Comparison of Clostridium stercorarium subspecies using comparative genomics and transcriptomics.</title>
        <authorList>
            <person name="Schellenberg J."/>
            <person name="Thallinger G."/>
            <person name="Levin D.B."/>
            <person name="Zhang X."/>
            <person name="Alvare G."/>
            <person name="Fristensky B."/>
            <person name="Sparling R."/>
        </authorList>
    </citation>
    <scope>NUCLEOTIDE SEQUENCE [LARGE SCALE GENOMIC DNA]</scope>
    <source>
        <strain evidence="9 10">DSM 2910</strain>
    </source>
</reference>
<dbReference type="InterPro" id="IPR000515">
    <property type="entry name" value="MetI-like"/>
</dbReference>
<feature type="transmembrane region" description="Helical" evidence="7">
    <location>
        <begin position="12"/>
        <end position="30"/>
    </location>
</feature>
<evidence type="ECO:0000256" key="7">
    <source>
        <dbReference type="RuleBase" id="RU363032"/>
    </source>
</evidence>
<dbReference type="EMBL" id="CP014672">
    <property type="protein sequence ID" value="ANW98292.1"/>
    <property type="molecule type" value="Genomic_DNA"/>
</dbReference>
<dbReference type="OrthoDB" id="157184at2"/>
<dbReference type="CDD" id="cd06261">
    <property type="entry name" value="TM_PBP2"/>
    <property type="match status" value="1"/>
</dbReference>
<evidence type="ECO:0000256" key="6">
    <source>
        <dbReference type="ARBA" id="ARBA00023136"/>
    </source>
</evidence>
<feature type="transmembrane region" description="Helical" evidence="7">
    <location>
        <begin position="109"/>
        <end position="128"/>
    </location>
</feature>
<dbReference type="RefSeq" id="WP_015358573.1">
    <property type="nucleotide sequence ID" value="NZ_CP014672.1"/>
</dbReference>
<evidence type="ECO:0000313" key="9">
    <source>
        <dbReference type="EMBL" id="ANW98292.1"/>
    </source>
</evidence>
<keyword evidence="6 7" id="KW-0472">Membrane</keyword>